<gene>
    <name evidence="2" type="ORF">ROLI_033350</name>
</gene>
<accession>A0ABZ2BW72</accession>
<protein>
    <recommendedName>
        <fullName evidence="4">ABM domain-containing protein</fullName>
    </recommendedName>
</protein>
<evidence type="ECO:0000313" key="3">
    <source>
        <dbReference type="Proteomes" id="UP001318682"/>
    </source>
</evidence>
<evidence type="ECO:0008006" key="4">
    <source>
        <dbReference type="Google" id="ProtNLM"/>
    </source>
</evidence>
<feature type="signal peptide" evidence="1">
    <location>
        <begin position="1"/>
        <end position="19"/>
    </location>
</feature>
<keyword evidence="1" id="KW-0732">Signal</keyword>
<reference evidence="2 3" key="1">
    <citation type="submission" date="2015-07" db="EMBL/GenBank/DDBJ databases">
        <authorList>
            <person name="Voget S."/>
            <person name="Dogs M."/>
            <person name="Brinkhoff T.H."/>
            <person name="Daniel R."/>
        </authorList>
    </citation>
    <scope>NUCLEOTIDE SEQUENCE [LARGE SCALE GENOMIC DNA]</scope>
    <source>
        <strain evidence="2 3">B14</strain>
    </source>
</reference>
<feature type="chain" id="PRO_5045860223" description="ABM domain-containing protein" evidence="1">
    <location>
        <begin position="20"/>
        <end position="135"/>
    </location>
</feature>
<dbReference type="RefSeq" id="WP_187430946.1">
    <property type="nucleotide sequence ID" value="NZ_CP143423.1"/>
</dbReference>
<name>A0ABZ2BW72_9RHOB</name>
<evidence type="ECO:0000256" key="1">
    <source>
        <dbReference type="SAM" id="SignalP"/>
    </source>
</evidence>
<evidence type="ECO:0000313" key="2">
    <source>
        <dbReference type="EMBL" id="WVX50238.1"/>
    </source>
</evidence>
<proteinExistence type="predicted"/>
<dbReference type="EMBL" id="CP143423">
    <property type="protein sequence ID" value="WVX50238.1"/>
    <property type="molecule type" value="Genomic_DNA"/>
</dbReference>
<organism evidence="2 3">
    <name type="scientific">Roseobacter fucihabitans</name>
    <dbReference type="NCBI Taxonomy" id="1537242"/>
    <lineage>
        <taxon>Bacteria</taxon>
        <taxon>Pseudomonadati</taxon>
        <taxon>Pseudomonadota</taxon>
        <taxon>Alphaproteobacteria</taxon>
        <taxon>Rhodobacterales</taxon>
        <taxon>Roseobacteraceae</taxon>
        <taxon>Roseobacter</taxon>
    </lineage>
</organism>
<sequence>MKRFHLAAILMLAPLQFAAAEPTTEPVWMMVRHDVADMAAWREVFDGGLAIRQDAGELQFEVLTMSTFPNSVIGIFEWTSEEATLAFVNDPLVRGAMNSAGVISEPIITLHENDPRYWITSDEPEAVSGDIASSN</sequence>
<reference evidence="3" key="2">
    <citation type="submission" date="2024-01" db="EMBL/GenBank/DDBJ databases">
        <title>Roseobacter fucihabitans sp. nov., isolated from the brown alga Fucus spiralis.</title>
        <authorList>
            <person name="Hahnke S."/>
            <person name="Berger M."/>
            <person name="Schlingloff A."/>
            <person name="Athale I."/>
            <person name="Neumann-Schaal M."/>
            <person name="Adenaya A."/>
            <person name="Poehlein A."/>
            <person name="Daniel R."/>
            <person name="Pertersen J."/>
            <person name="Brinkhoff T."/>
        </authorList>
    </citation>
    <scope>NUCLEOTIDE SEQUENCE [LARGE SCALE GENOMIC DNA]</scope>
    <source>
        <strain evidence="3">B14</strain>
    </source>
</reference>
<dbReference type="Proteomes" id="UP001318682">
    <property type="component" value="Chromosome"/>
</dbReference>
<keyword evidence="3" id="KW-1185">Reference proteome</keyword>